<proteinExistence type="predicted"/>
<protein>
    <submittedName>
        <fullName evidence="1">Uncharacterized protein</fullName>
    </submittedName>
</protein>
<gene>
    <name evidence="1" type="ORF">VPNG_09131</name>
</gene>
<evidence type="ECO:0000313" key="1">
    <source>
        <dbReference type="EMBL" id="ROV96037.1"/>
    </source>
</evidence>
<name>A0A423VYG5_9PEZI</name>
<dbReference type="AlphaFoldDB" id="A0A423VYG5"/>
<keyword evidence="2" id="KW-1185">Reference proteome</keyword>
<dbReference type="Proteomes" id="UP000285146">
    <property type="component" value="Unassembled WGS sequence"/>
</dbReference>
<sequence>MPSVLDLATSFSVVGKESSIEGVVGDDTADGQNSSMVKTRRNLDLRLGETILLVDVRQLMLPLLLPIFVMVGRSSSAHRQLGRARYRVKRRDCDQDIGRRRVVWMSDPNYWLTAVMAESWEGVRRWRGLGRWQRWWTEKSHRPPGRLELEKV</sequence>
<organism evidence="1 2">
    <name type="scientific">Cytospora leucostoma</name>
    <dbReference type="NCBI Taxonomy" id="1230097"/>
    <lineage>
        <taxon>Eukaryota</taxon>
        <taxon>Fungi</taxon>
        <taxon>Dikarya</taxon>
        <taxon>Ascomycota</taxon>
        <taxon>Pezizomycotina</taxon>
        <taxon>Sordariomycetes</taxon>
        <taxon>Sordariomycetidae</taxon>
        <taxon>Diaporthales</taxon>
        <taxon>Cytosporaceae</taxon>
        <taxon>Cytospora</taxon>
    </lineage>
</organism>
<comment type="caution">
    <text evidence="1">The sequence shown here is derived from an EMBL/GenBank/DDBJ whole genome shotgun (WGS) entry which is preliminary data.</text>
</comment>
<accession>A0A423VYG5</accession>
<dbReference type="EMBL" id="LKEB01000069">
    <property type="protein sequence ID" value="ROV96037.1"/>
    <property type="molecule type" value="Genomic_DNA"/>
</dbReference>
<evidence type="ECO:0000313" key="2">
    <source>
        <dbReference type="Proteomes" id="UP000285146"/>
    </source>
</evidence>
<reference evidence="1 2" key="1">
    <citation type="submission" date="2015-09" db="EMBL/GenBank/DDBJ databases">
        <title>Host preference determinants of Valsa canker pathogens revealed by comparative genomics.</title>
        <authorList>
            <person name="Yin Z."/>
            <person name="Huang L."/>
        </authorList>
    </citation>
    <scope>NUCLEOTIDE SEQUENCE [LARGE SCALE GENOMIC DNA]</scope>
    <source>
        <strain evidence="1 2">SXYLt</strain>
    </source>
</reference>
<dbReference type="InParanoid" id="A0A423VYG5"/>